<comment type="subcellular location">
    <subcellularLocation>
        <location evidence="2">Mitochondrion</location>
    </subcellularLocation>
</comment>
<dbReference type="PANTHER" id="PTHR13475:SF3">
    <property type="entry name" value="NEUGRIN"/>
    <property type="match status" value="1"/>
</dbReference>
<evidence type="ECO:0000256" key="4">
    <source>
        <dbReference type="ARBA" id="ARBA00013566"/>
    </source>
</evidence>
<reference evidence="7 8" key="1">
    <citation type="submission" date="2024-04" db="EMBL/GenBank/DDBJ databases">
        <title>Phyllosticta paracitricarpa is synonymous to the EU quarantine fungus P. citricarpa based on phylogenomic analyses.</title>
        <authorList>
            <consortium name="Lawrence Berkeley National Laboratory"/>
            <person name="Van ingen-buijs V.A."/>
            <person name="Van westerhoven A.C."/>
            <person name="Haridas S."/>
            <person name="Skiadas P."/>
            <person name="Martin F."/>
            <person name="Groenewald J.Z."/>
            <person name="Crous P.W."/>
            <person name="Seidl M.F."/>
        </authorList>
    </citation>
    <scope>NUCLEOTIDE SEQUENCE [LARGE SCALE GENOMIC DNA]</scope>
    <source>
        <strain evidence="7 8">CBS 141358</strain>
    </source>
</reference>
<feature type="region of interest" description="Disordered" evidence="6">
    <location>
        <begin position="60"/>
        <end position="90"/>
    </location>
</feature>
<evidence type="ECO:0000256" key="2">
    <source>
        <dbReference type="ARBA" id="ARBA00004173"/>
    </source>
</evidence>
<protein>
    <recommendedName>
        <fullName evidence="4">Required for respiratory growth protein 9, mitochondrial</fullName>
    </recommendedName>
</protein>
<dbReference type="InterPro" id="IPR010487">
    <property type="entry name" value="NGRN/Rrg9"/>
</dbReference>
<keyword evidence="5" id="KW-0809">Transit peptide</keyword>
<organism evidence="7 8">
    <name type="scientific">Phyllosticta paracitricarpa</name>
    <dbReference type="NCBI Taxonomy" id="2016321"/>
    <lineage>
        <taxon>Eukaryota</taxon>
        <taxon>Fungi</taxon>
        <taxon>Dikarya</taxon>
        <taxon>Ascomycota</taxon>
        <taxon>Pezizomycotina</taxon>
        <taxon>Dothideomycetes</taxon>
        <taxon>Dothideomycetes incertae sedis</taxon>
        <taxon>Botryosphaeriales</taxon>
        <taxon>Phyllostictaceae</taxon>
        <taxon>Phyllosticta</taxon>
    </lineage>
</organism>
<dbReference type="Proteomes" id="UP001367316">
    <property type="component" value="Unassembled WGS sequence"/>
</dbReference>
<feature type="region of interest" description="Disordered" evidence="6">
    <location>
        <begin position="183"/>
        <end position="229"/>
    </location>
</feature>
<proteinExistence type="inferred from homology"/>
<accession>A0ABR1NF57</accession>
<evidence type="ECO:0000256" key="3">
    <source>
        <dbReference type="ARBA" id="ARBA00010895"/>
    </source>
</evidence>
<feature type="compositionally biased region" description="Basic and acidic residues" evidence="6">
    <location>
        <begin position="219"/>
        <end position="229"/>
    </location>
</feature>
<feature type="compositionally biased region" description="Basic and acidic residues" evidence="6">
    <location>
        <begin position="69"/>
        <end position="80"/>
    </location>
</feature>
<sequence length="375" mass="42196">MACAASSRRILSTSVQSLPGFSTRARVPLRFAPPQAQRNWIRSPAPFSTQHVLRAATDADSGAISDASPTRDTEPNHENEPSLPTTPEPVAEPTLEEIREDLELSHGGSFVDDKLFKLTGRRPGSTQVREPEVQPQIVEDAHHKREDIIAKLVMGTISEEDAKAQLQPLEMQLHMARKPLVPKEKREKVKEPTPVKSAKSRGGNTQNKGKAGDKLAWNQREEDTKPDWKVQKDALNRKFEGASWRPAKRVSPDAVIGIRELHKTDPQAFNTSVLANRFKISSEAVRRILKSKFQPSDEEMADKRERWERRGERVWKKLSDTGVRPPKKWREMGVSHGPAPWKKGKSGRRPKEAGYAWDEDASDRPKGSSFVGRIE</sequence>
<feature type="compositionally biased region" description="Basic and acidic residues" evidence="6">
    <location>
        <begin position="183"/>
        <end position="193"/>
    </location>
</feature>
<evidence type="ECO:0000256" key="5">
    <source>
        <dbReference type="ARBA" id="ARBA00022946"/>
    </source>
</evidence>
<gene>
    <name evidence="7" type="ORF">JOL62DRAFT_342138</name>
</gene>
<dbReference type="EMBL" id="JBBPBF010000005">
    <property type="protein sequence ID" value="KAK7613822.1"/>
    <property type="molecule type" value="Genomic_DNA"/>
</dbReference>
<evidence type="ECO:0000256" key="1">
    <source>
        <dbReference type="ARBA" id="ARBA00003548"/>
    </source>
</evidence>
<comment type="caution">
    <text evidence="7">The sequence shown here is derived from an EMBL/GenBank/DDBJ whole genome shotgun (WGS) entry which is preliminary data.</text>
</comment>
<comment type="similarity">
    <text evidence="3">Belongs to the RRG9 family.</text>
</comment>
<feature type="region of interest" description="Disordered" evidence="6">
    <location>
        <begin position="318"/>
        <end position="375"/>
    </location>
</feature>
<dbReference type="PANTHER" id="PTHR13475">
    <property type="entry name" value="NEUGRIN"/>
    <property type="match status" value="1"/>
</dbReference>
<keyword evidence="8" id="KW-1185">Reference proteome</keyword>
<name>A0ABR1NF57_9PEZI</name>
<dbReference type="Pfam" id="PF06413">
    <property type="entry name" value="Neugrin"/>
    <property type="match status" value="1"/>
</dbReference>
<evidence type="ECO:0000313" key="7">
    <source>
        <dbReference type="EMBL" id="KAK7613822.1"/>
    </source>
</evidence>
<evidence type="ECO:0000313" key="8">
    <source>
        <dbReference type="Proteomes" id="UP001367316"/>
    </source>
</evidence>
<evidence type="ECO:0000256" key="6">
    <source>
        <dbReference type="SAM" id="MobiDB-lite"/>
    </source>
</evidence>
<comment type="function">
    <text evidence="1">Required for respiratory activity and maintenance and expression of the mitochondrial genome.</text>
</comment>